<comment type="similarity">
    <text evidence="1">Belongs to the methylthioribose kinase family.</text>
</comment>
<keyword evidence="5" id="KW-0547">Nucleotide-binding</keyword>
<keyword evidence="4" id="KW-0808">Transferase</keyword>
<dbReference type="GO" id="GO:0005524">
    <property type="term" value="F:ATP binding"/>
    <property type="evidence" value="ECO:0007669"/>
    <property type="project" value="UniProtKB-KW"/>
</dbReference>
<evidence type="ECO:0000256" key="7">
    <source>
        <dbReference type="ARBA" id="ARBA00022840"/>
    </source>
</evidence>
<dbReference type="InterPro" id="IPR002575">
    <property type="entry name" value="Aminoglycoside_PTrfase"/>
</dbReference>
<dbReference type="GO" id="GO:0009086">
    <property type="term" value="P:methionine biosynthetic process"/>
    <property type="evidence" value="ECO:0007669"/>
    <property type="project" value="InterPro"/>
</dbReference>
<evidence type="ECO:0000256" key="6">
    <source>
        <dbReference type="ARBA" id="ARBA00022777"/>
    </source>
</evidence>
<reference evidence="9 10" key="1">
    <citation type="submission" date="2017-05" db="EMBL/GenBank/DDBJ databases">
        <title>Vagococcus spp. assemblies.</title>
        <authorList>
            <person name="Gulvik C.A."/>
        </authorList>
    </citation>
    <scope>NUCLEOTIDE SEQUENCE [LARGE SCALE GENOMIC DNA]</scope>
    <source>
        <strain evidence="9 10">NCFB 2497</strain>
    </source>
</reference>
<evidence type="ECO:0000313" key="9">
    <source>
        <dbReference type="EMBL" id="RST99639.1"/>
    </source>
</evidence>
<name>A0A369APL9_9ENTE</name>
<dbReference type="GeneID" id="63147272"/>
<dbReference type="InterPro" id="IPR009212">
    <property type="entry name" value="Methylthioribose_kinase"/>
</dbReference>
<dbReference type="NCBIfam" id="TIGR01767">
    <property type="entry name" value="MTRK"/>
    <property type="match status" value="1"/>
</dbReference>
<evidence type="ECO:0000256" key="4">
    <source>
        <dbReference type="ARBA" id="ARBA00022679"/>
    </source>
</evidence>
<dbReference type="GO" id="GO:0046522">
    <property type="term" value="F:S-methyl-5-thioribose kinase activity"/>
    <property type="evidence" value="ECO:0007669"/>
    <property type="project" value="UniProtKB-EC"/>
</dbReference>
<dbReference type="OrthoDB" id="9777791at2"/>
<keyword evidence="7" id="KW-0067">ATP-binding</keyword>
<organism evidence="9 10">
    <name type="scientific">Vagococcus fluvialis</name>
    <dbReference type="NCBI Taxonomy" id="2738"/>
    <lineage>
        <taxon>Bacteria</taxon>
        <taxon>Bacillati</taxon>
        <taxon>Bacillota</taxon>
        <taxon>Bacilli</taxon>
        <taxon>Lactobacillales</taxon>
        <taxon>Enterococcaceae</taxon>
        <taxon>Vagococcus</taxon>
    </lineage>
</organism>
<evidence type="ECO:0000256" key="1">
    <source>
        <dbReference type="ARBA" id="ARBA00010165"/>
    </source>
</evidence>
<sequence length="400" mass="46299">MGRFRTHFLMNHEEVKEYVLEQVDLFDEKVNLSVTEIGDGNINYVFLVKDLESGKSVVLKQADKVLRSSGRALDIERNKIEAEALILQYSLVPKYVPEIYAYDEIMAVLIMEDISAFKNLRYELENQLIFPKFADDISTFLVQTLLSTTDLILKPQIKKERVQQFINSDMCDISEDLVFTEPYNDYKNRNIISKENQKFVEKYLYQNEVLIGEVGKLRNNYMNNAQSLLHGDLHSGSIFINQEGMKVIDPEFAFYGPMGYDIGNVIGNLFFPLIKTEMYEGSSQFTQWLRETISQIIDLVKEKLIREFNKQVTLDIYLNSYFIKNYINEVISDTLGYAGTEIIRRTIGDARVREVATAPVGEKRVQMERNLLLLGSELILKRHEIKAGAELLNLYDLIKE</sequence>
<dbReference type="PANTHER" id="PTHR34273">
    <property type="entry name" value="METHYLTHIORIBOSE KINASE"/>
    <property type="match status" value="1"/>
</dbReference>
<dbReference type="PIRSF" id="PIRSF031134">
    <property type="entry name" value="MTRK"/>
    <property type="match status" value="1"/>
</dbReference>
<gene>
    <name evidence="9" type="ORF">CBF32_11400</name>
</gene>
<proteinExistence type="inferred from homology"/>
<accession>A0A369APL9</accession>
<keyword evidence="6 9" id="KW-0418">Kinase</keyword>
<feature type="domain" description="Aminoglycoside phosphotransferase" evidence="8">
    <location>
        <begin position="34"/>
        <end position="269"/>
    </location>
</feature>
<dbReference type="RefSeq" id="WP_114290334.1">
    <property type="nucleotide sequence ID" value="NZ_JBMAKV010000008.1"/>
</dbReference>
<protein>
    <recommendedName>
        <fullName evidence="3">S-methyl-5-thioribose kinase</fullName>
        <ecNumber evidence="3">2.7.1.100</ecNumber>
    </recommendedName>
</protein>
<keyword evidence="10" id="KW-1185">Reference proteome</keyword>
<evidence type="ECO:0000256" key="3">
    <source>
        <dbReference type="ARBA" id="ARBA00012128"/>
    </source>
</evidence>
<dbReference type="PANTHER" id="PTHR34273:SF2">
    <property type="entry name" value="METHYLTHIORIBOSE KINASE"/>
    <property type="match status" value="1"/>
</dbReference>
<evidence type="ECO:0000256" key="2">
    <source>
        <dbReference type="ARBA" id="ARBA00011738"/>
    </source>
</evidence>
<dbReference type="Gene3D" id="3.30.200.20">
    <property type="entry name" value="Phosphorylase Kinase, domain 1"/>
    <property type="match status" value="1"/>
</dbReference>
<evidence type="ECO:0000313" key="10">
    <source>
        <dbReference type="Proteomes" id="UP000288197"/>
    </source>
</evidence>
<comment type="subunit">
    <text evidence="2">Homodimer.</text>
</comment>
<evidence type="ECO:0000259" key="8">
    <source>
        <dbReference type="Pfam" id="PF01636"/>
    </source>
</evidence>
<dbReference type="EC" id="2.7.1.100" evidence="3"/>
<comment type="caution">
    <text evidence="9">The sequence shown here is derived from an EMBL/GenBank/DDBJ whole genome shotgun (WGS) entry which is preliminary data.</text>
</comment>
<dbReference type="Proteomes" id="UP000288197">
    <property type="component" value="Unassembled WGS sequence"/>
</dbReference>
<dbReference type="SUPFAM" id="SSF56112">
    <property type="entry name" value="Protein kinase-like (PK-like)"/>
    <property type="match status" value="1"/>
</dbReference>
<dbReference type="InterPro" id="IPR011009">
    <property type="entry name" value="Kinase-like_dom_sf"/>
</dbReference>
<dbReference type="Gene3D" id="3.90.1200.10">
    <property type="match status" value="1"/>
</dbReference>
<dbReference type="AlphaFoldDB" id="A0A369APL9"/>
<dbReference type="Pfam" id="PF01636">
    <property type="entry name" value="APH"/>
    <property type="match status" value="1"/>
</dbReference>
<dbReference type="EMBL" id="NGJX01000014">
    <property type="protein sequence ID" value="RST99639.1"/>
    <property type="molecule type" value="Genomic_DNA"/>
</dbReference>
<evidence type="ECO:0000256" key="5">
    <source>
        <dbReference type="ARBA" id="ARBA00022741"/>
    </source>
</evidence>